<evidence type="ECO:0000256" key="2">
    <source>
        <dbReference type="ARBA" id="ARBA00022670"/>
    </source>
</evidence>
<protein>
    <submittedName>
        <fullName evidence="7">S41 family peptidase</fullName>
    </submittedName>
</protein>
<dbReference type="InterPro" id="IPR029045">
    <property type="entry name" value="ClpP/crotonase-like_dom_sf"/>
</dbReference>
<keyword evidence="8" id="KW-1185">Reference proteome</keyword>
<dbReference type="Gene3D" id="3.90.226.10">
    <property type="entry name" value="2-enoyl-CoA Hydratase, Chain A, domain 1"/>
    <property type="match status" value="1"/>
</dbReference>
<dbReference type="PANTHER" id="PTHR32060:SF30">
    <property type="entry name" value="CARBOXY-TERMINAL PROCESSING PROTEASE CTPA"/>
    <property type="match status" value="1"/>
</dbReference>
<dbReference type="PROSITE" id="PS50106">
    <property type="entry name" value="PDZ"/>
    <property type="match status" value="1"/>
</dbReference>
<accession>A0A3S2WNW9</accession>
<evidence type="ECO:0000256" key="1">
    <source>
        <dbReference type="ARBA" id="ARBA00009179"/>
    </source>
</evidence>
<dbReference type="FunFam" id="2.30.42.10:FF:000063">
    <property type="entry name" value="Peptidase, S41 family"/>
    <property type="match status" value="1"/>
</dbReference>
<dbReference type="AlphaFoldDB" id="A0A3S2WNW9"/>
<dbReference type="GO" id="GO:0006508">
    <property type="term" value="P:proteolysis"/>
    <property type="evidence" value="ECO:0007669"/>
    <property type="project" value="UniProtKB-KW"/>
</dbReference>
<dbReference type="InterPro" id="IPR005151">
    <property type="entry name" value="Tail-specific_protease"/>
</dbReference>
<comment type="similarity">
    <text evidence="1 5">Belongs to the peptidase S41A family.</text>
</comment>
<evidence type="ECO:0000313" key="8">
    <source>
        <dbReference type="Proteomes" id="UP000287447"/>
    </source>
</evidence>
<dbReference type="OrthoDB" id="9812068at2"/>
<dbReference type="GO" id="GO:0008236">
    <property type="term" value="F:serine-type peptidase activity"/>
    <property type="evidence" value="ECO:0007669"/>
    <property type="project" value="UniProtKB-KW"/>
</dbReference>
<keyword evidence="3 5" id="KW-0378">Hydrolase</keyword>
<dbReference type="SMART" id="SM00228">
    <property type="entry name" value="PDZ"/>
    <property type="match status" value="1"/>
</dbReference>
<evidence type="ECO:0000256" key="5">
    <source>
        <dbReference type="RuleBase" id="RU004404"/>
    </source>
</evidence>
<feature type="domain" description="PDZ" evidence="6">
    <location>
        <begin position="142"/>
        <end position="224"/>
    </location>
</feature>
<dbReference type="PANTHER" id="PTHR32060">
    <property type="entry name" value="TAIL-SPECIFIC PROTEASE"/>
    <property type="match status" value="1"/>
</dbReference>
<dbReference type="Pfam" id="PF03572">
    <property type="entry name" value="Peptidase_S41"/>
    <property type="match status" value="1"/>
</dbReference>
<dbReference type="SUPFAM" id="SSF52096">
    <property type="entry name" value="ClpP/crotonase"/>
    <property type="match status" value="1"/>
</dbReference>
<dbReference type="GO" id="GO:0007165">
    <property type="term" value="P:signal transduction"/>
    <property type="evidence" value="ECO:0007669"/>
    <property type="project" value="TreeGrafter"/>
</dbReference>
<dbReference type="Pfam" id="PF17820">
    <property type="entry name" value="PDZ_6"/>
    <property type="match status" value="1"/>
</dbReference>
<keyword evidence="4 5" id="KW-0720">Serine protease</keyword>
<sequence>MNSNVQGFLNLMGRRRGLVTSIVIGAALGWVVGCVNAGYPAADARLAADKLEKEIMALRSDAAPTRAVGQDLRLFERVFDLVKEDYVHPVDDNALMAAATEGLKNALAEKADLPHDQLVGAATKAMLSSLDPYSEYMDRRAFQSLREETRGRFGGLGIEITKRDGPLKVVSPIEGTPAERAGLMPGDIITHADGTPIEPLSLVDAVELLRGEPGTSVLLTIARANTSDFDVSVRRELIHVVSVKSRLEGDVGYLRISSFSEDTGADLADAIQKIRDETQDKVQAFVLDLRNNPGGLLTQSVRVADLFLDSGLVVYTKGRDHEQRFESHGGDLTNERPVVVLINKGSASASEIVAGALQDRRRAALVGEKSFGKGSVQTIFDLPDRRGMKLTTALYFTPGGHSVEGGITPDVEIADDPDTEEDEQLRRALALAVELAGGPSVYWNSGAVQ</sequence>
<dbReference type="CDD" id="cd06782">
    <property type="entry name" value="cpPDZ_CPP-like"/>
    <property type="match status" value="1"/>
</dbReference>
<reference evidence="8" key="1">
    <citation type="submission" date="2019-01" db="EMBL/GenBank/DDBJ databases">
        <title>Gri0909 isolated from a small marine red alga.</title>
        <authorList>
            <person name="Kim J."/>
            <person name="Jeong S.E."/>
            <person name="Jeon C.O."/>
        </authorList>
    </citation>
    <scope>NUCLEOTIDE SEQUENCE [LARGE SCALE GENOMIC DNA]</scope>
    <source>
        <strain evidence="8">Gri0909</strain>
    </source>
</reference>
<comment type="caution">
    <text evidence="7">The sequence shown here is derived from an EMBL/GenBank/DDBJ whole genome shotgun (WGS) entry which is preliminary data.</text>
</comment>
<dbReference type="SMART" id="SM00245">
    <property type="entry name" value="TSPc"/>
    <property type="match status" value="1"/>
</dbReference>
<dbReference type="Gene3D" id="2.30.42.10">
    <property type="match status" value="1"/>
</dbReference>
<dbReference type="NCBIfam" id="TIGR00225">
    <property type="entry name" value="prc"/>
    <property type="match status" value="1"/>
</dbReference>
<proteinExistence type="inferred from homology"/>
<dbReference type="InterPro" id="IPR001478">
    <property type="entry name" value="PDZ"/>
</dbReference>
<evidence type="ECO:0000256" key="3">
    <source>
        <dbReference type="ARBA" id="ARBA00022801"/>
    </source>
</evidence>
<dbReference type="InterPro" id="IPR036034">
    <property type="entry name" value="PDZ_sf"/>
</dbReference>
<dbReference type="Proteomes" id="UP000287447">
    <property type="component" value="Unassembled WGS sequence"/>
</dbReference>
<evidence type="ECO:0000313" key="7">
    <source>
        <dbReference type="EMBL" id="RVU33660.1"/>
    </source>
</evidence>
<organism evidence="7 8">
    <name type="scientific">Hwanghaeella grinnelliae</name>
    <dbReference type="NCBI Taxonomy" id="2500179"/>
    <lineage>
        <taxon>Bacteria</taxon>
        <taxon>Pseudomonadati</taxon>
        <taxon>Pseudomonadota</taxon>
        <taxon>Alphaproteobacteria</taxon>
        <taxon>Rhodospirillales</taxon>
        <taxon>Rhodospirillaceae</taxon>
        <taxon>Hwanghaeella</taxon>
    </lineage>
</organism>
<dbReference type="InterPro" id="IPR041489">
    <property type="entry name" value="PDZ_6"/>
</dbReference>
<dbReference type="CDD" id="cd07560">
    <property type="entry name" value="Peptidase_S41_CPP"/>
    <property type="match status" value="1"/>
</dbReference>
<evidence type="ECO:0000256" key="4">
    <source>
        <dbReference type="ARBA" id="ARBA00022825"/>
    </source>
</evidence>
<dbReference type="GO" id="GO:0030288">
    <property type="term" value="C:outer membrane-bounded periplasmic space"/>
    <property type="evidence" value="ECO:0007669"/>
    <property type="project" value="TreeGrafter"/>
</dbReference>
<dbReference type="SUPFAM" id="SSF50156">
    <property type="entry name" value="PDZ domain-like"/>
    <property type="match status" value="1"/>
</dbReference>
<dbReference type="EMBL" id="SADE01000004">
    <property type="protein sequence ID" value="RVU33660.1"/>
    <property type="molecule type" value="Genomic_DNA"/>
</dbReference>
<name>A0A3S2WNW9_9PROT</name>
<dbReference type="InterPro" id="IPR004447">
    <property type="entry name" value="Peptidase_S41A"/>
</dbReference>
<dbReference type="RefSeq" id="WP_127767690.1">
    <property type="nucleotide sequence ID" value="NZ_SADE01000004.1"/>
</dbReference>
<evidence type="ECO:0000259" key="6">
    <source>
        <dbReference type="PROSITE" id="PS50106"/>
    </source>
</evidence>
<dbReference type="Gene3D" id="3.30.750.44">
    <property type="match status" value="1"/>
</dbReference>
<gene>
    <name evidence="7" type="ORF">EOI86_21125</name>
</gene>
<keyword evidence="2 5" id="KW-0645">Protease</keyword>
<dbReference type="GO" id="GO:0004175">
    <property type="term" value="F:endopeptidase activity"/>
    <property type="evidence" value="ECO:0007669"/>
    <property type="project" value="TreeGrafter"/>
</dbReference>